<evidence type="ECO:0000313" key="2">
    <source>
        <dbReference type="Proteomes" id="UP000000560"/>
    </source>
</evidence>
<dbReference type="Proteomes" id="UP000000560">
    <property type="component" value="Chromosome I"/>
</dbReference>
<proteinExistence type="predicted"/>
<keyword evidence="2" id="KW-1185">Reference proteome</keyword>
<reference evidence="2" key="2">
    <citation type="journal article" date="2009" name="Fungal Genet. Biol.">
        <title>The 2008 update of the Aspergillus nidulans genome annotation: a community effort.</title>
        <authorList>
            <person name="Wortman J.R."/>
            <person name="Gilsenan J.M."/>
            <person name="Joardar V."/>
            <person name="Deegan J."/>
            <person name="Clutterbuck J."/>
            <person name="Andersen M.R."/>
            <person name="Archer D."/>
            <person name="Bencina M."/>
            <person name="Braus G."/>
            <person name="Coutinho P."/>
            <person name="von Dohren H."/>
            <person name="Doonan J."/>
            <person name="Driessen A.J."/>
            <person name="Durek P."/>
            <person name="Espeso E."/>
            <person name="Fekete E."/>
            <person name="Flipphi M."/>
            <person name="Estrada C.G."/>
            <person name="Geysens S."/>
            <person name="Goldman G."/>
            <person name="de Groot P.W."/>
            <person name="Hansen K."/>
            <person name="Harris S.D."/>
            <person name="Heinekamp T."/>
            <person name="Helmstaedt K."/>
            <person name="Henrissat B."/>
            <person name="Hofmann G."/>
            <person name="Homan T."/>
            <person name="Horio T."/>
            <person name="Horiuchi H."/>
            <person name="James S."/>
            <person name="Jones M."/>
            <person name="Karaffa L."/>
            <person name="Karanyi Z."/>
            <person name="Kato M."/>
            <person name="Keller N."/>
            <person name="Kelly D.E."/>
            <person name="Kiel J.A."/>
            <person name="Kim J.M."/>
            <person name="van der Klei I.J."/>
            <person name="Klis F.M."/>
            <person name="Kovalchuk A."/>
            <person name="Krasevec N."/>
            <person name="Kubicek C.P."/>
            <person name="Liu B."/>
            <person name="Maccabe A."/>
            <person name="Meyer V."/>
            <person name="Mirabito P."/>
            <person name="Miskei M."/>
            <person name="Mos M."/>
            <person name="Mullins J."/>
            <person name="Nelson D.R."/>
            <person name="Nielsen J."/>
            <person name="Oakley B.R."/>
            <person name="Osmani S.A."/>
            <person name="Pakula T."/>
            <person name="Paszewski A."/>
            <person name="Paulsen I."/>
            <person name="Pilsyk S."/>
            <person name="Pocsi I."/>
            <person name="Punt P.J."/>
            <person name="Ram A.F."/>
            <person name="Ren Q."/>
            <person name="Robellet X."/>
            <person name="Robson G."/>
            <person name="Seiboth B."/>
            <person name="van Solingen P."/>
            <person name="Specht T."/>
            <person name="Sun J."/>
            <person name="Taheri-Talesh N."/>
            <person name="Takeshita N."/>
            <person name="Ussery D."/>
            <person name="vanKuyk P.A."/>
            <person name="Visser H."/>
            <person name="van de Vondervoort P.J."/>
            <person name="de Vries R.P."/>
            <person name="Walton J."/>
            <person name="Xiang X."/>
            <person name="Xiong Y."/>
            <person name="Zeng A.P."/>
            <person name="Brandt B.W."/>
            <person name="Cornell M.J."/>
            <person name="van den Hondel C.A."/>
            <person name="Visser J."/>
            <person name="Oliver S.G."/>
            <person name="Turner G."/>
        </authorList>
    </citation>
    <scope>GENOME REANNOTATION</scope>
    <source>
        <strain evidence="2">FGSC A4 / ATCC 38163 / CBS 112.46 / NRRL 194 / M139</strain>
    </source>
</reference>
<sequence>MTGIATVTNTIAPTFSQPEREANLKVELLFPDLCPAMVLKRDGTGWVSVGYAFKRAPSWEVADGAGSRSLLSWTVSSAAPYPNYDEQTWTADVSSSHLETEQQG</sequence>
<reference evidence="2" key="1">
    <citation type="journal article" date="2005" name="Nature">
        <title>Sequencing of Aspergillus nidulans and comparative analysis with A. fumigatus and A. oryzae.</title>
        <authorList>
            <person name="Galagan J.E."/>
            <person name="Calvo S.E."/>
            <person name="Cuomo C."/>
            <person name="Ma L.J."/>
            <person name="Wortman J.R."/>
            <person name="Batzoglou S."/>
            <person name="Lee S.I."/>
            <person name="Basturkmen M."/>
            <person name="Spevak C.C."/>
            <person name="Clutterbuck J."/>
            <person name="Kapitonov V."/>
            <person name="Jurka J."/>
            <person name="Scazzocchio C."/>
            <person name="Farman M."/>
            <person name="Butler J."/>
            <person name="Purcell S."/>
            <person name="Harris S."/>
            <person name="Braus G.H."/>
            <person name="Draht O."/>
            <person name="Busch S."/>
            <person name="D'Enfert C."/>
            <person name="Bouchier C."/>
            <person name="Goldman G.H."/>
            <person name="Bell-Pedersen D."/>
            <person name="Griffiths-Jones S."/>
            <person name="Doonan J.H."/>
            <person name="Yu J."/>
            <person name="Vienken K."/>
            <person name="Pain A."/>
            <person name="Freitag M."/>
            <person name="Selker E.U."/>
            <person name="Archer D.B."/>
            <person name="Penalva M.A."/>
            <person name="Oakley B.R."/>
            <person name="Momany M."/>
            <person name="Tanaka T."/>
            <person name="Kumagai T."/>
            <person name="Asai K."/>
            <person name="Machida M."/>
            <person name="Nierman W.C."/>
            <person name="Denning D.W."/>
            <person name="Caddick M."/>
            <person name="Hynes M."/>
            <person name="Paoletti M."/>
            <person name="Fischer R."/>
            <person name="Miller B."/>
            <person name="Dyer P."/>
            <person name="Sachs M.S."/>
            <person name="Osmani S.A."/>
            <person name="Birren B.W."/>
        </authorList>
    </citation>
    <scope>NUCLEOTIDE SEQUENCE [LARGE SCALE GENOMIC DNA]</scope>
    <source>
        <strain evidence="2">FGSC A4 / ATCC 38163 / CBS 112.46 / NRRL 194 / M139</strain>
    </source>
</reference>
<dbReference type="RefSeq" id="XP_663959.1">
    <property type="nucleotide sequence ID" value="XM_658867.1"/>
</dbReference>
<evidence type="ECO:0000313" key="1">
    <source>
        <dbReference type="EMBL" id="CBF69637.1"/>
    </source>
</evidence>
<dbReference type="AlphaFoldDB" id="Q5AZC5"/>
<dbReference type="HOGENOM" id="CLU_2250131_0_0_1"/>
<protein>
    <submittedName>
        <fullName evidence="1">Uncharacterized protein</fullName>
    </submittedName>
</protein>
<organism evidence="1 2">
    <name type="scientific">Emericella nidulans (strain FGSC A4 / ATCC 38163 / CBS 112.46 / NRRL 194 / M139)</name>
    <name type="common">Aspergillus nidulans</name>
    <dbReference type="NCBI Taxonomy" id="227321"/>
    <lineage>
        <taxon>Eukaryota</taxon>
        <taxon>Fungi</taxon>
        <taxon>Dikarya</taxon>
        <taxon>Ascomycota</taxon>
        <taxon>Pezizomycotina</taxon>
        <taxon>Eurotiomycetes</taxon>
        <taxon>Eurotiomycetidae</taxon>
        <taxon>Eurotiales</taxon>
        <taxon>Aspergillaceae</taxon>
        <taxon>Aspergillus</taxon>
        <taxon>Aspergillus subgen. Nidulantes</taxon>
    </lineage>
</organism>
<dbReference type="KEGG" id="ani:ANIA_06355"/>
<dbReference type="InParanoid" id="Q5AZC5"/>
<name>Q5AZC5_EMENI</name>
<accession>Q5AZC5</accession>
<gene>
    <name evidence="1" type="ORF">ANIA_06355</name>
</gene>
<dbReference type="EMBL" id="BN001301">
    <property type="protein sequence ID" value="CBF69637.1"/>
    <property type="molecule type" value="Genomic_DNA"/>
</dbReference>
<accession>C8V0Y4</accession>
<dbReference type="GeneID" id="2871253"/>